<name>A0A8K0NFF2_9HYPO</name>
<reference evidence="1" key="1">
    <citation type="journal article" date="2020" name="bioRxiv">
        <title>Whole genome comparisons of ergot fungi reveals the divergence and evolution of species within the genus Claviceps are the result of varying mechanisms driving genome evolution and host range expansion.</title>
        <authorList>
            <person name="Wyka S.A."/>
            <person name="Mondo S.J."/>
            <person name="Liu M."/>
            <person name="Dettman J."/>
            <person name="Nalam V."/>
            <person name="Broders K.D."/>
        </authorList>
    </citation>
    <scope>NUCLEOTIDE SEQUENCE</scope>
    <source>
        <strain evidence="1">CCC 489</strain>
    </source>
</reference>
<comment type="caution">
    <text evidence="1">The sequence shown here is derived from an EMBL/GenBank/DDBJ whole genome shotgun (WGS) entry which is preliminary data.</text>
</comment>
<sequence length="503" mass="56911">MSWFNLGKSLALLTSSSTERVPSLSVQLSVEKVADPQTEGCMMKDDDSMKITRPDFEVEHIDASKIEATKESKRPTENLGDQLASPVLDDDVTLAVKQGNAEYMDSLHDLCSIQNCNSSMLTERIQALEAENAKLLSSAAWYEYRFMAEKKRHKEYISTLLERFRTHQENASIWKRSSKILKSQIADLRQRERDLAASYEAVQKELHQRKADPGPSAALAIGSKVFDGELKSEWKQLKFSIRNLALLIVDSIPEDRCPPLGKRLKRLSGGKTPKSSRRIFSDPDSRSWAIEKSLWSTVCNIVFESQSGSDLDEAGHSFKHFKKVMLDRLEAHKSTRLGLYCKWFNDGWQITRPSEGAIETMLQNDCGRIYQLVYGDSQLKDGADELSIQDELRDIFKLAMELDDMCMQSRAIITLCWHARDPREHGSSGPGYVEATMNAVNMDQKPPEDARIQFVITPALLKRGNANGRNYDSEMVLAKADVFMYREEDQTECGDADPFDVGK</sequence>
<evidence type="ECO:0000313" key="2">
    <source>
        <dbReference type="Proteomes" id="UP000811619"/>
    </source>
</evidence>
<dbReference type="EMBL" id="SRPY01000758">
    <property type="protein sequence ID" value="KAG5918175.1"/>
    <property type="molecule type" value="Genomic_DNA"/>
</dbReference>
<accession>A0A8K0NFF2</accession>
<keyword evidence="2" id="KW-1185">Reference proteome</keyword>
<evidence type="ECO:0000313" key="1">
    <source>
        <dbReference type="EMBL" id="KAG5918175.1"/>
    </source>
</evidence>
<dbReference type="AlphaFoldDB" id="A0A8K0NFF2"/>
<organism evidence="1 2">
    <name type="scientific">Claviceps africana</name>
    <dbReference type="NCBI Taxonomy" id="83212"/>
    <lineage>
        <taxon>Eukaryota</taxon>
        <taxon>Fungi</taxon>
        <taxon>Dikarya</taxon>
        <taxon>Ascomycota</taxon>
        <taxon>Pezizomycotina</taxon>
        <taxon>Sordariomycetes</taxon>
        <taxon>Hypocreomycetidae</taxon>
        <taxon>Hypocreales</taxon>
        <taxon>Clavicipitaceae</taxon>
        <taxon>Claviceps</taxon>
    </lineage>
</organism>
<dbReference type="Proteomes" id="UP000811619">
    <property type="component" value="Unassembled WGS sequence"/>
</dbReference>
<proteinExistence type="predicted"/>
<dbReference type="OrthoDB" id="5213630at2759"/>
<protein>
    <submittedName>
        <fullName evidence="1">Uncharacterized protein</fullName>
    </submittedName>
</protein>
<gene>
    <name evidence="1" type="ORF">E4U42_006957</name>
</gene>